<keyword evidence="3 4" id="KW-0103">Bromodomain</keyword>
<feature type="domain" description="Bromo" evidence="7">
    <location>
        <begin position="1284"/>
        <end position="1354"/>
    </location>
</feature>
<feature type="compositionally biased region" description="Low complexity" evidence="6">
    <location>
        <begin position="1491"/>
        <end position="1511"/>
    </location>
</feature>
<reference evidence="9" key="1">
    <citation type="submission" date="2025-08" db="UniProtKB">
        <authorList>
            <consortium name="RefSeq"/>
        </authorList>
    </citation>
    <scope>IDENTIFICATION</scope>
    <source>
        <tissue evidence="9">Whole Larva</tissue>
    </source>
</reference>
<dbReference type="InterPro" id="IPR057452">
    <property type="entry name" value="BRWD/PHIP_N"/>
</dbReference>
<evidence type="ECO:0000256" key="1">
    <source>
        <dbReference type="ARBA" id="ARBA00022574"/>
    </source>
</evidence>
<evidence type="ECO:0000313" key="8">
    <source>
        <dbReference type="Proteomes" id="UP000695000"/>
    </source>
</evidence>
<feature type="region of interest" description="Disordered" evidence="6">
    <location>
        <begin position="748"/>
        <end position="882"/>
    </location>
</feature>
<feature type="compositionally biased region" description="Basic residues" evidence="6">
    <location>
        <begin position="762"/>
        <end position="778"/>
    </location>
</feature>
<dbReference type="Pfam" id="PF00400">
    <property type="entry name" value="WD40"/>
    <property type="match status" value="5"/>
</dbReference>
<dbReference type="SMART" id="SM00297">
    <property type="entry name" value="BROMO"/>
    <property type="match status" value="2"/>
</dbReference>
<keyword evidence="2" id="KW-0677">Repeat</keyword>
<dbReference type="PRINTS" id="PR00503">
    <property type="entry name" value="BROMODOMAIN"/>
</dbReference>
<feature type="compositionally biased region" description="Basic residues" evidence="6">
    <location>
        <begin position="1551"/>
        <end position="1561"/>
    </location>
</feature>
<dbReference type="SMART" id="SM00320">
    <property type="entry name" value="WD40"/>
    <property type="match status" value="8"/>
</dbReference>
<dbReference type="InterPro" id="IPR052060">
    <property type="entry name" value="Bromo_WD_repeat"/>
</dbReference>
<dbReference type="SUPFAM" id="SSF47370">
    <property type="entry name" value="Bromodomain"/>
    <property type="match status" value="2"/>
</dbReference>
<dbReference type="PROSITE" id="PS00633">
    <property type="entry name" value="BROMODOMAIN_1"/>
    <property type="match status" value="1"/>
</dbReference>
<dbReference type="PROSITE" id="PS00678">
    <property type="entry name" value="WD_REPEATS_1"/>
    <property type="match status" value="1"/>
</dbReference>
<dbReference type="InterPro" id="IPR018359">
    <property type="entry name" value="Bromodomain_CS"/>
</dbReference>
<evidence type="ECO:0000256" key="4">
    <source>
        <dbReference type="PROSITE-ProRule" id="PRU00035"/>
    </source>
</evidence>
<name>A0ABM1MCI9_NICVS</name>
<dbReference type="PROSITE" id="PS50294">
    <property type="entry name" value="WD_REPEATS_REGION"/>
    <property type="match status" value="3"/>
</dbReference>
<feature type="repeat" description="WD" evidence="5">
    <location>
        <begin position="430"/>
        <end position="464"/>
    </location>
</feature>
<feature type="region of interest" description="Disordered" evidence="6">
    <location>
        <begin position="1387"/>
        <end position="1633"/>
    </location>
</feature>
<organism evidence="8 9">
    <name type="scientific">Nicrophorus vespilloides</name>
    <name type="common">Boreal carrion beetle</name>
    <dbReference type="NCBI Taxonomy" id="110193"/>
    <lineage>
        <taxon>Eukaryota</taxon>
        <taxon>Metazoa</taxon>
        <taxon>Ecdysozoa</taxon>
        <taxon>Arthropoda</taxon>
        <taxon>Hexapoda</taxon>
        <taxon>Insecta</taxon>
        <taxon>Pterygota</taxon>
        <taxon>Neoptera</taxon>
        <taxon>Endopterygota</taxon>
        <taxon>Coleoptera</taxon>
        <taxon>Polyphaga</taxon>
        <taxon>Staphyliniformia</taxon>
        <taxon>Silphidae</taxon>
        <taxon>Nicrophorinae</taxon>
        <taxon>Nicrophorus</taxon>
    </lineage>
</organism>
<feature type="compositionally biased region" description="Acidic residues" evidence="6">
    <location>
        <begin position="858"/>
        <end position="867"/>
    </location>
</feature>
<evidence type="ECO:0000256" key="5">
    <source>
        <dbReference type="PROSITE-ProRule" id="PRU00221"/>
    </source>
</evidence>
<feature type="compositionally biased region" description="Low complexity" evidence="6">
    <location>
        <begin position="1572"/>
        <end position="1602"/>
    </location>
</feature>
<evidence type="ECO:0000256" key="3">
    <source>
        <dbReference type="ARBA" id="ARBA00023117"/>
    </source>
</evidence>
<evidence type="ECO:0000313" key="9">
    <source>
        <dbReference type="RefSeq" id="XP_017772289.1"/>
    </source>
</evidence>
<feature type="compositionally biased region" description="Gly residues" evidence="6">
    <location>
        <begin position="1465"/>
        <end position="1476"/>
    </location>
</feature>
<dbReference type="Proteomes" id="UP000695000">
    <property type="component" value="Unplaced"/>
</dbReference>
<feature type="repeat" description="WD" evidence="5">
    <location>
        <begin position="179"/>
        <end position="220"/>
    </location>
</feature>
<sequence length="1648" mass="185916">MEPHSHNKQDLLRPELFFLLQKFLSASPLQETYKALTKELEEQKILPKRIDWEGKQHDRTFNDLERLYPHIGSNHLLDICARIGTILDKEIPPTVPGVQSLLGSGRQSILRTSNSILPKLNLRHYATRKHGMPISDPYLPHTHHNITNVLVGREMSGQISRCVAMSPMRYSQLQIHRKTFGHLSPVYCLLFDSTGRYVITGADDMLVKLWCAYSGKLVHSFRGALSEISDISVNVENTLMAAGLISKVLKVWDLQTGAPVCVLTGHTGTITSVNFCPSGTWGTKYIATTSYDGSVGFFTYSHAVRDKPVFASKPIFYQEKMRPGQSQMICAAFSPGGCFLAAGSADHHVRVYGMRSDEGPTRIFEMEVHTDRVDSIAWAHRGLRFVSGSKDGTAFIWRFEQQQWKYIQLCMTTRLPNTMEVSEEPKKLSVTMVAWEGSNNFVVTAVGDNCLKVWKSTTGELMRVLTGHSEGIFVLEPHPKEPYVLLSCGHDGQIFIWDILRGAQVAHFQNESSDPAAGAGAIYDAKWSSDGTMFSACDSLGHILTYGFGNGSDRMKMLPRELFFHTDYRPLVIDPDAGVLDEQTQVAPHLMPPPFLVDKDGNPYPPKLQRLVPGREHCASEQLVPNIVIGTGGRQEVIQGIADAPRSDIDRMIAALAQRQNRNEENEGEEALPPRSIRNTFRGTADAGEGVRRSTGEWQQDPNMVWNKNYIVPPLRKSEIQKARQFIENIAALETAEYQKEIKRRPLMINTASTSSPIKNIKDKRKRRNGIPARHTRAHSSNNEAEPEQNVDIEHEESNNSSSNNSDDSSAKDLSLSDSSSDSEESSGYSDWVADQGVNLEPPKRSKRKSAHRKIVDGEDDADDDDEFVNHASSSHSKTKAVPKFQMGEVPDIYKQLEWLSETIPRKAPYCPQMGDEVVYFIQGHRMYINAVKMKKVYKVYNRDLPWTKHDLKDHEFVKIVGIKYDIRPPRLCCLKLALLDDEHKLTDKVFTIRYHDMADVLDFFVLIQTYETAISRTWSEGDKFRCMIDDGWWVGKISSKSSLSDEYPDSLFMCYEIQWDNGEAERMSPWDLEPIREDRLPETVGEAVPVLPDEIQSILYQPTMEEWPRGDRNTTCRRIISGLDKMMELAIAEPFLAPVDLNLYPSYSYLVEYPVDLSMIKARFENHFYRRIASAQFDVRYLACNAEKFNVPHSKIVKNARIITDLCLRIIKSSTEDIDVQAIYHQMVDTYESSCSEEDPETFVSRPGPSNVTNQRPTRALTTRNAGVVDWRVEANKLLNKMLRTEDSVPFRTPVDRIKHPDYYQMVDTPMDLGTVREDLVGGNYDTPLEFAKDMRLIFQNSKIFNTNQRSTIYMMTMQLSALFEANIKNVINAWRRTTLRKGRTLRKGSRRVATSSTASALVEESDSDNSEKENKEMAVQSNKRRTLRNTVNSNSKMPLPPASSDDDDDDDSDVDVENVATQGSGGGACSGSSGGSQKTANDARRRISSSESSDAASQLGAESSSSEAGSDCEPLSKYAKSQRNRHRKRRKLTSSSSGNDSDDSDRKTLRPRNSKRRKKCINDDDDDDSSNSSDSSDNVPLAMNRRLANSANNGRNNHNHNLNDDNEDEDDDDDDDRSDSRVVTTVSSRGRVRKMTERARVFLGKS</sequence>
<accession>A0ABM1MCI9</accession>
<feature type="compositionally biased region" description="Acidic residues" evidence="6">
    <location>
        <begin position="1606"/>
        <end position="1619"/>
    </location>
</feature>
<feature type="compositionally biased region" description="Low complexity" evidence="6">
    <location>
        <begin position="1393"/>
        <end position="1404"/>
    </location>
</feature>
<dbReference type="Gene3D" id="1.20.920.10">
    <property type="entry name" value="Bromodomain-like"/>
    <property type="match status" value="2"/>
</dbReference>
<evidence type="ECO:0000256" key="6">
    <source>
        <dbReference type="SAM" id="MobiDB-lite"/>
    </source>
</evidence>
<dbReference type="InterPro" id="IPR036427">
    <property type="entry name" value="Bromodomain-like_sf"/>
</dbReference>
<gene>
    <name evidence="9" type="primary">LOC108559499</name>
</gene>
<dbReference type="Pfam" id="PF00439">
    <property type="entry name" value="Bromodomain"/>
    <property type="match status" value="2"/>
</dbReference>
<feature type="compositionally biased region" description="Acidic residues" evidence="6">
    <location>
        <begin position="1446"/>
        <end position="1458"/>
    </location>
</feature>
<dbReference type="InterPro" id="IPR036322">
    <property type="entry name" value="WD40_repeat_dom_sf"/>
</dbReference>
<dbReference type="PANTHER" id="PTHR16266">
    <property type="entry name" value="WD REPEAT DOMAIN 9"/>
    <property type="match status" value="1"/>
</dbReference>
<dbReference type="SUPFAM" id="SSF50978">
    <property type="entry name" value="WD40 repeat-like"/>
    <property type="match status" value="1"/>
</dbReference>
<dbReference type="InterPro" id="IPR015943">
    <property type="entry name" value="WD40/YVTN_repeat-like_dom_sf"/>
</dbReference>
<evidence type="ECO:0000256" key="2">
    <source>
        <dbReference type="ARBA" id="ARBA00022737"/>
    </source>
</evidence>
<protein>
    <submittedName>
        <fullName evidence="9">Bromodomain and WD repeat-containing protein 3</fullName>
    </submittedName>
</protein>
<keyword evidence="1 5" id="KW-0853">WD repeat</keyword>
<dbReference type="PANTHER" id="PTHR16266:SF17">
    <property type="entry name" value="BRWD3"/>
    <property type="match status" value="1"/>
</dbReference>
<feature type="compositionally biased region" description="Basic residues" evidence="6">
    <location>
        <begin position="1522"/>
        <end position="1534"/>
    </location>
</feature>
<dbReference type="Pfam" id="PF25313">
    <property type="entry name" value="BRWD_AD"/>
    <property type="match status" value="1"/>
</dbReference>
<dbReference type="InterPro" id="IPR001680">
    <property type="entry name" value="WD40_rpt"/>
</dbReference>
<dbReference type="CDD" id="cd05529">
    <property type="entry name" value="Bromo_WDR9_I_like"/>
    <property type="match status" value="1"/>
</dbReference>
<feature type="domain" description="Bromo" evidence="7">
    <location>
        <begin position="1128"/>
        <end position="1198"/>
    </location>
</feature>
<dbReference type="RefSeq" id="XP_017772289.1">
    <property type="nucleotide sequence ID" value="XM_017916800.1"/>
</dbReference>
<keyword evidence="8" id="KW-1185">Reference proteome</keyword>
<dbReference type="Gene3D" id="2.130.10.10">
    <property type="entry name" value="YVTN repeat-like/Quinoprotein amine dehydrogenase"/>
    <property type="match status" value="2"/>
</dbReference>
<feature type="compositionally biased region" description="Low complexity" evidence="6">
    <location>
        <begin position="799"/>
        <end position="820"/>
    </location>
</feature>
<dbReference type="PROSITE" id="PS50082">
    <property type="entry name" value="WD_REPEATS_2"/>
    <property type="match status" value="4"/>
</dbReference>
<dbReference type="InterPro" id="IPR057451">
    <property type="entry name" value="BRWD/PHIP_AD"/>
</dbReference>
<dbReference type="InterPro" id="IPR019775">
    <property type="entry name" value="WD40_repeat_CS"/>
</dbReference>
<dbReference type="GeneID" id="108559499"/>
<dbReference type="InterPro" id="IPR001487">
    <property type="entry name" value="Bromodomain"/>
</dbReference>
<dbReference type="PROSITE" id="PS50014">
    <property type="entry name" value="BROMODOMAIN_2"/>
    <property type="match status" value="2"/>
</dbReference>
<proteinExistence type="predicted"/>
<evidence type="ECO:0000259" key="7">
    <source>
        <dbReference type="PROSITE" id="PS50014"/>
    </source>
</evidence>
<dbReference type="CDD" id="cd00200">
    <property type="entry name" value="WD40"/>
    <property type="match status" value="1"/>
</dbReference>
<feature type="repeat" description="WD" evidence="5">
    <location>
        <begin position="366"/>
        <end position="400"/>
    </location>
</feature>
<feature type="region of interest" description="Disordered" evidence="6">
    <location>
        <begin position="1237"/>
        <end position="1257"/>
    </location>
</feature>
<feature type="region of interest" description="Disordered" evidence="6">
    <location>
        <begin position="659"/>
        <end position="700"/>
    </location>
</feature>
<dbReference type="Pfam" id="PF25437">
    <property type="entry name" value="BRWD1_N"/>
    <property type="match status" value="1"/>
</dbReference>
<feature type="repeat" description="WD" evidence="5">
    <location>
        <begin position="465"/>
        <end position="507"/>
    </location>
</feature>